<organism evidence="1 2">
    <name type="scientific">Sorangium cellulosum</name>
    <name type="common">Polyangium cellulosum</name>
    <dbReference type="NCBI Taxonomy" id="56"/>
    <lineage>
        <taxon>Bacteria</taxon>
        <taxon>Pseudomonadati</taxon>
        <taxon>Myxococcota</taxon>
        <taxon>Polyangia</taxon>
        <taxon>Polyangiales</taxon>
        <taxon>Polyangiaceae</taxon>
        <taxon>Sorangium</taxon>
    </lineage>
</organism>
<accession>A0A150PZY3</accession>
<dbReference type="Proteomes" id="UP000075260">
    <property type="component" value="Unassembled WGS sequence"/>
</dbReference>
<gene>
    <name evidence="1" type="ORF">BE15_32705</name>
</gene>
<evidence type="ECO:0000313" key="1">
    <source>
        <dbReference type="EMBL" id="KYF61240.1"/>
    </source>
</evidence>
<protein>
    <submittedName>
        <fullName evidence="1">Uncharacterized protein</fullName>
    </submittedName>
</protein>
<sequence length="156" mass="15916">MAPLPEGTEIEPADGDCQRTVCDGHGARVVVPADELPDDGNPCTADDCDGTTPRHAPQPGSSCAGGVCDEAGRCVSAGCVNDLDCPETDCQYSLCIAGGCVEEPAPPGSPCNDGLSECDGAGECRGAECNEDSDCTDCGWSDTCICLDGMCFILEE</sequence>
<comment type="caution">
    <text evidence="1">The sequence shown here is derived from an EMBL/GenBank/DDBJ whole genome shotgun (WGS) entry which is preliminary data.</text>
</comment>
<reference evidence="1 2" key="1">
    <citation type="submission" date="2014-02" db="EMBL/GenBank/DDBJ databases">
        <title>The small core and large imbalanced accessory genome model reveals a collaborative survival strategy of Sorangium cellulosum strains in nature.</title>
        <authorList>
            <person name="Han K."/>
            <person name="Peng R."/>
            <person name="Blom J."/>
            <person name="Li Y.-Z."/>
        </authorList>
    </citation>
    <scope>NUCLEOTIDE SEQUENCE [LARGE SCALE GENOMIC DNA]</scope>
    <source>
        <strain evidence="1 2">So0008-312</strain>
    </source>
</reference>
<name>A0A150PZY3_SORCE</name>
<dbReference type="EMBL" id="JEMA01001208">
    <property type="protein sequence ID" value="KYF61240.1"/>
    <property type="molecule type" value="Genomic_DNA"/>
</dbReference>
<proteinExistence type="predicted"/>
<evidence type="ECO:0000313" key="2">
    <source>
        <dbReference type="Proteomes" id="UP000075260"/>
    </source>
</evidence>
<dbReference type="AlphaFoldDB" id="A0A150PZY3"/>